<dbReference type="PANTHER" id="PTHR22666">
    <property type="entry name" value="MYB_SANT-LIKE DNA-BINDING DOMAIN-CONTAINING PROTEIN 1"/>
    <property type="match status" value="1"/>
</dbReference>
<sequence>MTMQKKRTTNFREDETKLLIQLWGSPSIQTQMSACHRKAPIMIQLASMMQQYGFNRTPEEITTRIRNLKCIYHRIKKTLSTGLITDPDWYHFKAMDAILGDGMAAHRYIGVDGFPRREIKRELADMEDIINSKYSNDSPSSGCDDDRDIVGNYIPSSPMQGLTITSSTPGTAGPSSTNRVSSSASSRKTKYAEDDEPTPGNGEPKRLRLQGPSVGKSSHREDSLPNSPDTRPQHEQSEVTNLLQQLLDVEREHLEIEKQRLEFDRKVGCQLMALIPIVGSVLQNQFLLQQQQQQQQQQQKQQQQQQQQEEQEQDPPESPEDSSERDSDQNSCDEETQKDEGIQNRGAQSSREELSADSGCARITRLSSVDSSPVSNDKYMLTKEVPPVVGMVTQRPRFFILCIPVLLPLAYGIKLNPLASEGYDYQFLCLLDA</sequence>
<dbReference type="OrthoDB" id="691673at2759"/>
<dbReference type="InterPro" id="IPR026095">
    <property type="entry name" value="Myb/SANT-like_DNA-bd_dom_prot"/>
</dbReference>
<dbReference type="Pfam" id="PF13837">
    <property type="entry name" value="Myb_DNA-bind_4"/>
    <property type="match status" value="1"/>
</dbReference>
<dbReference type="Gene3D" id="1.10.10.60">
    <property type="entry name" value="Homeodomain-like"/>
    <property type="match status" value="1"/>
</dbReference>
<keyword evidence="4" id="KW-1185">Reference proteome</keyword>
<feature type="region of interest" description="Disordered" evidence="1">
    <location>
        <begin position="131"/>
        <end position="239"/>
    </location>
</feature>
<name>A0A6L2PED5_COPFO</name>
<dbReference type="InterPro" id="IPR044822">
    <property type="entry name" value="Myb_DNA-bind_4"/>
</dbReference>
<feature type="compositionally biased region" description="Low complexity" evidence="1">
    <location>
        <begin position="165"/>
        <end position="186"/>
    </location>
</feature>
<gene>
    <name evidence="3" type="ORF">Cfor_12996</name>
</gene>
<feature type="compositionally biased region" description="Polar residues" evidence="1">
    <location>
        <begin position="132"/>
        <end position="141"/>
    </location>
</feature>
<protein>
    <recommendedName>
        <fullName evidence="2">Myb/SANT-like DNA-binding domain-containing protein</fullName>
    </recommendedName>
</protein>
<evidence type="ECO:0000313" key="3">
    <source>
        <dbReference type="EMBL" id="GFG30929.1"/>
    </source>
</evidence>
<dbReference type="EMBL" id="BLKM01000265">
    <property type="protein sequence ID" value="GFG30929.1"/>
    <property type="molecule type" value="Genomic_DNA"/>
</dbReference>
<dbReference type="GO" id="GO:0016604">
    <property type="term" value="C:nuclear body"/>
    <property type="evidence" value="ECO:0007669"/>
    <property type="project" value="TreeGrafter"/>
</dbReference>
<feature type="region of interest" description="Disordered" evidence="1">
    <location>
        <begin position="299"/>
        <end position="357"/>
    </location>
</feature>
<comment type="caution">
    <text evidence="3">The sequence shown here is derived from an EMBL/GenBank/DDBJ whole genome shotgun (WGS) entry which is preliminary data.</text>
</comment>
<proteinExistence type="predicted"/>
<dbReference type="AlphaFoldDB" id="A0A6L2PED5"/>
<evidence type="ECO:0000259" key="2">
    <source>
        <dbReference type="Pfam" id="PF13837"/>
    </source>
</evidence>
<organism evidence="3 4">
    <name type="scientific">Coptotermes formosanus</name>
    <name type="common">Formosan subterranean termite</name>
    <dbReference type="NCBI Taxonomy" id="36987"/>
    <lineage>
        <taxon>Eukaryota</taxon>
        <taxon>Metazoa</taxon>
        <taxon>Ecdysozoa</taxon>
        <taxon>Arthropoda</taxon>
        <taxon>Hexapoda</taxon>
        <taxon>Insecta</taxon>
        <taxon>Pterygota</taxon>
        <taxon>Neoptera</taxon>
        <taxon>Polyneoptera</taxon>
        <taxon>Dictyoptera</taxon>
        <taxon>Blattodea</taxon>
        <taxon>Blattoidea</taxon>
        <taxon>Termitoidae</taxon>
        <taxon>Rhinotermitidae</taxon>
        <taxon>Coptotermes</taxon>
    </lineage>
</organism>
<feature type="compositionally biased region" description="Acidic residues" evidence="1">
    <location>
        <begin position="309"/>
        <end position="321"/>
    </location>
</feature>
<feature type="compositionally biased region" description="Polar residues" evidence="1">
    <location>
        <begin position="154"/>
        <end position="164"/>
    </location>
</feature>
<dbReference type="Proteomes" id="UP000502823">
    <property type="component" value="Unassembled WGS sequence"/>
</dbReference>
<dbReference type="PANTHER" id="PTHR22666:SF3">
    <property type="entry name" value="MYB_SANT-LIKE DNA-BINDING DOMAIN-CONTAINING PROTEIN 1"/>
    <property type="match status" value="1"/>
</dbReference>
<dbReference type="InParanoid" id="A0A6L2PED5"/>
<evidence type="ECO:0000256" key="1">
    <source>
        <dbReference type="SAM" id="MobiDB-lite"/>
    </source>
</evidence>
<feature type="compositionally biased region" description="Low complexity" evidence="1">
    <location>
        <begin position="299"/>
        <end position="308"/>
    </location>
</feature>
<reference evidence="4" key="1">
    <citation type="submission" date="2020-01" db="EMBL/GenBank/DDBJ databases">
        <title>Draft genome sequence of the Termite Coptotermes fromosanus.</title>
        <authorList>
            <person name="Itakura S."/>
            <person name="Yosikawa Y."/>
            <person name="Umezawa K."/>
        </authorList>
    </citation>
    <scope>NUCLEOTIDE SEQUENCE [LARGE SCALE GENOMIC DNA]</scope>
</reference>
<accession>A0A6L2PED5</accession>
<feature type="domain" description="Myb/SANT-like DNA-binding" evidence="2">
    <location>
        <begin position="10"/>
        <end position="98"/>
    </location>
</feature>
<dbReference type="GO" id="GO:0045893">
    <property type="term" value="P:positive regulation of DNA-templated transcription"/>
    <property type="evidence" value="ECO:0007669"/>
    <property type="project" value="TreeGrafter"/>
</dbReference>
<evidence type="ECO:0000313" key="4">
    <source>
        <dbReference type="Proteomes" id="UP000502823"/>
    </source>
</evidence>